<evidence type="ECO:0000313" key="2">
    <source>
        <dbReference type="Proteomes" id="UP000067523"/>
    </source>
</evidence>
<organism evidence="1 2">
    <name type="scientific">Enterococcus rotai</name>
    <dbReference type="NCBI Taxonomy" id="118060"/>
    <lineage>
        <taxon>Bacteria</taxon>
        <taxon>Bacillati</taxon>
        <taxon>Bacillota</taxon>
        <taxon>Bacilli</taxon>
        <taxon>Lactobacillales</taxon>
        <taxon>Enterococcaceae</taxon>
        <taxon>Enterococcus</taxon>
    </lineage>
</organism>
<dbReference type="Proteomes" id="UP000067523">
    <property type="component" value="Chromosome"/>
</dbReference>
<protein>
    <recommendedName>
        <fullName evidence="3">Lantibiotic dehydratase N-terminal domain-containing protein</fullName>
    </recommendedName>
</protein>
<dbReference type="EMBL" id="CP013655">
    <property type="protein sequence ID" value="ALS37681.1"/>
    <property type="molecule type" value="Genomic_DNA"/>
</dbReference>
<dbReference type="KEGG" id="erx:ATZ35_11125"/>
<reference evidence="2" key="1">
    <citation type="submission" date="2015-12" db="EMBL/GenBank/DDBJ databases">
        <authorList>
            <person name="Lauer A."/>
            <person name="Humrighouse B."/>
            <person name="Loparev V."/>
            <person name="Shewmaker P.L."/>
            <person name="Whitney A.M."/>
            <person name="McLaughlin R.W."/>
        </authorList>
    </citation>
    <scope>NUCLEOTIDE SEQUENCE [LARGE SCALE GENOMIC DNA]</scope>
    <source>
        <strain evidence="2">LMG 26678</strain>
    </source>
</reference>
<gene>
    <name evidence="1" type="ORF">ATZ35_11125</name>
</gene>
<proteinExistence type="predicted"/>
<evidence type="ECO:0000313" key="1">
    <source>
        <dbReference type="EMBL" id="ALS37681.1"/>
    </source>
</evidence>
<evidence type="ECO:0008006" key="3">
    <source>
        <dbReference type="Google" id="ProtNLM"/>
    </source>
</evidence>
<name>A0A0U2XG18_9ENTE</name>
<dbReference type="STRING" id="118060.ATZ35_11125"/>
<accession>A0A0U2XG18</accession>
<dbReference type="AlphaFoldDB" id="A0A0U2XG18"/>
<dbReference type="RefSeq" id="WP_208927309.1">
    <property type="nucleotide sequence ID" value="NZ_CP013655.1"/>
</dbReference>
<keyword evidence="2" id="KW-1185">Reference proteome</keyword>
<sequence length="820" mass="97943">MGTLNIHPIGIERKKIVGKEMILDQTELNKKYDIYIQLQKQFDSQCNKLLVKFNNQKELKKVRKYLAKKDFKKRLPIEIDLLHLEKEVEKLLSIRKKLIDLDDSFNNELEQSELLNRQELKLFLKENKNMMNMLFITNRDLYFKTERYIAGEYDDSSRKLRKVEIPVLKIVYKALTKTSPYFFFNDVIFYSNKADNFSYRIKDNLITPNYVFFYRLLYTLLLKEQYLFKAKFRLSPRISIIGEQKDIYIFDYEHNNFKIFNSMPKMKKLAMNPLVQTILQSSEKEYTLASFSKKFSYSSLEGSSIIKKLVDLGIFEIQLEMIESMDVFNMLENKINDLKINDEDFFMEELSGLLKNMKTNFLELNTKFSSVTYHATLELYKKIAAYVEMDCPEEGIMIYGDNVVQGNELADKEKNDRELPEHLGNMLKIFAVFDINERTKNEFIHRLGKVTTSDNLLNTRNLELLMEQNLYFGEFWTKPWKEFEFSAPNNLYLEKLKQKYVAFIRESLHEEVELDVTSVFDEIVSDLEEKKYEAEDCYYSIFYQKDESKTIINNIYSGFGSFYQRYLRYTDILEKNKNSIEDFYYHENFEWIELHEHLGFNANMVDSRYFKKRYQDETSRERTEEPVIKEKDSELILEDQQFYLKKGHEKFKPVISSSLIRSFFPGKLVFLTSIFSNVNFLVESSFFWLENNQDPYVKIPRISYQNIVLERRKVYVETSYLLKYYSKKNTVKNYLSLRQAVKNLGFENKFFIQSRKSDSKDPIVSFVSSFDKPQYIDLNNPLLFRLFLNFLRSSNSILIQELLPKNESASEYLQEVRYGD</sequence>